<feature type="repeat" description="TNFR-Cys" evidence="1">
    <location>
        <begin position="87"/>
        <end position="127"/>
    </location>
</feature>
<keyword evidence="2" id="KW-0812">Transmembrane</keyword>
<dbReference type="SMART" id="SM01411">
    <property type="entry name" value="Ephrin_rec_like"/>
    <property type="match status" value="2"/>
</dbReference>
<protein>
    <recommendedName>
        <fullName evidence="4">TNFR-Cys domain-containing protein</fullName>
    </recommendedName>
</protein>
<sequence>MKEMILMFLILLPHLPLTASVHTCPPGHRLHSLRSSSDICVPCEDGSSFISESNHFRRKCHACTEIGNPELEISITACNRTQDTKIRCRDGYYMNKSKDIREKGKCEKCRECEFYARVCHGEFDAVCCLNVQNSTVIQKDMINCNDVLVMCGLGHYLASDLNTCVPCSEGRFMNVDNHTNKDCWKCHTLSEKETSHAVIVKPCSKSSPTLFGCEGGYTRNNTEVPLEFEVLCLPCQNCIDDTRKRDQNMDNCCINSGYSASGGSGLDLQSSTEGQAVDELLLPDKQNRYVCEIGFYLHTNISDGSSTCIPCLNNIGNFYKDCTEENIAQPSSKYPTKTTANNGVFSDFRIYIIILLSMVMLVDIVYVILYRRHFIRNSSRRLHRRCSSRTEKTYRV</sequence>
<feature type="chain" id="PRO_5002112065" description="TNFR-Cys domain-containing protein" evidence="3">
    <location>
        <begin position="21"/>
        <end position="396"/>
    </location>
</feature>
<proteinExistence type="predicted"/>
<feature type="transmembrane region" description="Helical" evidence="2">
    <location>
        <begin position="348"/>
        <end position="370"/>
    </location>
</feature>
<dbReference type="Gene3D" id="2.10.50.10">
    <property type="entry name" value="Tumor Necrosis Factor Receptor, subunit A, domain 2"/>
    <property type="match status" value="2"/>
</dbReference>
<evidence type="ECO:0000256" key="1">
    <source>
        <dbReference type="PROSITE-ProRule" id="PRU00206"/>
    </source>
</evidence>
<dbReference type="PANTHER" id="PTHR47220:SF1">
    <property type="entry name" value="TUMOR NECROSIS FACTOR RECEPTOR SUPERFAMILY MEMBER 25"/>
    <property type="match status" value="1"/>
</dbReference>
<name>A0A0B6Z2S4_9EUPU</name>
<evidence type="ECO:0000259" key="4">
    <source>
        <dbReference type="PROSITE" id="PS50050"/>
    </source>
</evidence>
<dbReference type="EMBL" id="HACG01016019">
    <property type="protein sequence ID" value="CEK62884.1"/>
    <property type="molecule type" value="Transcribed_RNA"/>
</dbReference>
<organism evidence="5">
    <name type="scientific">Arion vulgaris</name>
    <dbReference type="NCBI Taxonomy" id="1028688"/>
    <lineage>
        <taxon>Eukaryota</taxon>
        <taxon>Metazoa</taxon>
        <taxon>Spiralia</taxon>
        <taxon>Lophotrochozoa</taxon>
        <taxon>Mollusca</taxon>
        <taxon>Gastropoda</taxon>
        <taxon>Heterobranchia</taxon>
        <taxon>Euthyneura</taxon>
        <taxon>Panpulmonata</taxon>
        <taxon>Eupulmonata</taxon>
        <taxon>Stylommatophora</taxon>
        <taxon>Helicina</taxon>
        <taxon>Arionoidea</taxon>
        <taxon>Arionidae</taxon>
        <taxon>Arion</taxon>
    </lineage>
</organism>
<comment type="caution">
    <text evidence="1">Lacks conserved residue(s) required for the propagation of feature annotation.</text>
</comment>
<dbReference type="AlphaFoldDB" id="A0A0B6Z2S4"/>
<feature type="domain" description="TNFR-Cys" evidence="4">
    <location>
        <begin position="87"/>
        <end position="127"/>
    </location>
</feature>
<keyword evidence="2" id="KW-0472">Membrane</keyword>
<gene>
    <name evidence="5" type="primary">ORF46404</name>
</gene>
<evidence type="ECO:0000256" key="2">
    <source>
        <dbReference type="SAM" id="Phobius"/>
    </source>
</evidence>
<keyword evidence="3" id="KW-0732">Signal</keyword>
<dbReference type="InterPro" id="IPR022329">
    <property type="entry name" value="TNFR_25"/>
</dbReference>
<evidence type="ECO:0000256" key="3">
    <source>
        <dbReference type="SAM" id="SignalP"/>
    </source>
</evidence>
<reference evidence="5" key="1">
    <citation type="submission" date="2014-12" db="EMBL/GenBank/DDBJ databases">
        <title>Insight into the proteome of Arion vulgaris.</title>
        <authorList>
            <person name="Aradska J."/>
            <person name="Bulat T."/>
            <person name="Smidak R."/>
            <person name="Sarate P."/>
            <person name="Gangsoo J."/>
            <person name="Sialana F."/>
            <person name="Bilban M."/>
            <person name="Lubec G."/>
        </authorList>
    </citation>
    <scope>NUCLEOTIDE SEQUENCE</scope>
    <source>
        <tissue evidence="5">Skin</tissue>
    </source>
</reference>
<dbReference type="PANTHER" id="PTHR47220">
    <property type="entry name" value="TUMOR NECROSIS FACTOR RECEPTOR SUPERFAMILY MEMBER 25"/>
    <property type="match status" value="1"/>
</dbReference>
<dbReference type="PROSITE" id="PS50050">
    <property type="entry name" value="TNFR_NGFR_2"/>
    <property type="match status" value="1"/>
</dbReference>
<accession>A0A0B6Z2S4</accession>
<dbReference type="GO" id="GO:0005886">
    <property type="term" value="C:plasma membrane"/>
    <property type="evidence" value="ECO:0007669"/>
    <property type="project" value="TreeGrafter"/>
</dbReference>
<keyword evidence="2" id="KW-1133">Transmembrane helix</keyword>
<evidence type="ECO:0000313" key="5">
    <source>
        <dbReference type="EMBL" id="CEK62884.1"/>
    </source>
</evidence>
<feature type="signal peptide" evidence="3">
    <location>
        <begin position="1"/>
        <end position="20"/>
    </location>
</feature>
<dbReference type="InterPro" id="IPR001368">
    <property type="entry name" value="TNFR/NGFR_Cys_rich_reg"/>
</dbReference>